<keyword evidence="5" id="KW-0472">Membrane</keyword>
<organism evidence="6 7">
    <name type="scientific">Cannabis sativa</name>
    <name type="common">Hemp</name>
    <name type="synonym">Marijuana</name>
    <dbReference type="NCBI Taxonomy" id="3483"/>
    <lineage>
        <taxon>Eukaryota</taxon>
        <taxon>Viridiplantae</taxon>
        <taxon>Streptophyta</taxon>
        <taxon>Embryophyta</taxon>
        <taxon>Tracheophyta</taxon>
        <taxon>Spermatophyta</taxon>
        <taxon>Magnoliopsida</taxon>
        <taxon>eudicotyledons</taxon>
        <taxon>Gunneridae</taxon>
        <taxon>Pentapetalae</taxon>
        <taxon>rosids</taxon>
        <taxon>fabids</taxon>
        <taxon>Rosales</taxon>
        <taxon>Cannabaceae</taxon>
        <taxon>Cannabis</taxon>
    </lineage>
</organism>
<dbReference type="InterPro" id="IPR002401">
    <property type="entry name" value="Cyt_P450_E_grp-I"/>
</dbReference>
<dbReference type="PANTHER" id="PTHR47955">
    <property type="entry name" value="CYTOCHROME P450 FAMILY 71 PROTEIN"/>
    <property type="match status" value="1"/>
</dbReference>
<name>A0A7J6FLK8_CANSA</name>
<keyword evidence="5" id="KW-1133">Transmembrane helix</keyword>
<dbReference type="SUPFAM" id="SSF48264">
    <property type="entry name" value="Cytochrome P450"/>
    <property type="match status" value="4"/>
</dbReference>
<dbReference type="InterPro" id="IPR036396">
    <property type="entry name" value="Cyt_P450_sf"/>
</dbReference>
<dbReference type="InterPro" id="IPR001128">
    <property type="entry name" value="Cyt_P450"/>
</dbReference>
<dbReference type="Gene3D" id="1.10.630.10">
    <property type="entry name" value="Cytochrome P450"/>
    <property type="match status" value="4"/>
</dbReference>
<dbReference type="GO" id="GO:0004497">
    <property type="term" value="F:monooxygenase activity"/>
    <property type="evidence" value="ECO:0007669"/>
    <property type="project" value="InterPro"/>
</dbReference>
<dbReference type="GO" id="GO:0016705">
    <property type="term" value="F:oxidoreductase activity, acting on paired donors, with incorporation or reduction of molecular oxygen"/>
    <property type="evidence" value="ECO:0007669"/>
    <property type="project" value="InterPro"/>
</dbReference>
<dbReference type="GO" id="GO:0020037">
    <property type="term" value="F:heme binding"/>
    <property type="evidence" value="ECO:0007669"/>
    <property type="project" value="InterPro"/>
</dbReference>
<dbReference type="CDD" id="cd11072">
    <property type="entry name" value="CYP71-like"/>
    <property type="match status" value="4"/>
</dbReference>
<evidence type="ECO:0008006" key="8">
    <source>
        <dbReference type="Google" id="ProtNLM"/>
    </source>
</evidence>
<dbReference type="Proteomes" id="UP000583929">
    <property type="component" value="Unassembled WGS sequence"/>
</dbReference>
<keyword evidence="2 4" id="KW-0479">Metal-binding</keyword>
<keyword evidence="7" id="KW-1185">Reference proteome</keyword>
<evidence type="ECO:0000313" key="7">
    <source>
        <dbReference type="Proteomes" id="UP000583929"/>
    </source>
</evidence>
<dbReference type="FunFam" id="1.10.630.10:FF:000011">
    <property type="entry name" value="Cytochrome P450 83B1"/>
    <property type="match status" value="4"/>
</dbReference>
<evidence type="ECO:0000256" key="5">
    <source>
        <dbReference type="SAM" id="Phobius"/>
    </source>
</evidence>
<feature type="transmembrane region" description="Helical" evidence="5">
    <location>
        <begin position="6"/>
        <end position="25"/>
    </location>
</feature>
<accession>A0A7J6FLK8</accession>
<feature type="binding site" description="axial binding residue" evidence="4">
    <location>
        <position position="1918"/>
    </location>
    <ligand>
        <name>heme</name>
        <dbReference type="ChEBI" id="CHEBI:30413"/>
    </ligand>
    <ligandPart>
        <name>Fe</name>
        <dbReference type="ChEBI" id="CHEBI:18248"/>
    </ligandPart>
</feature>
<dbReference type="Pfam" id="PF00067">
    <property type="entry name" value="p450"/>
    <property type="match status" value="4"/>
</dbReference>
<dbReference type="PRINTS" id="PR00463">
    <property type="entry name" value="EP450I"/>
</dbReference>
<evidence type="ECO:0000256" key="1">
    <source>
        <dbReference type="ARBA" id="ARBA00010617"/>
    </source>
</evidence>
<protein>
    <recommendedName>
        <fullName evidence="8">Cytochrome P450</fullName>
    </recommendedName>
</protein>
<dbReference type="PROSITE" id="PS00086">
    <property type="entry name" value="CYTOCHROME_P450"/>
    <property type="match status" value="4"/>
</dbReference>
<gene>
    <name evidence="6" type="ORF">G4B88_013386</name>
</gene>
<dbReference type="InterPro" id="IPR017972">
    <property type="entry name" value="Cyt_P450_CS"/>
</dbReference>
<comment type="caution">
    <text evidence="6">The sequence shown here is derived from an EMBL/GenBank/DDBJ whole genome shotgun (WGS) entry which is preliminary data.</text>
</comment>
<sequence length="1979" mass="225425">MSNSSFLSSFLVPIIITIIFIIFLIKRLIFNLSNTTHKNLPPSPLRLPILGNLHQLGLYPHRTLQKLAQQYGPLMLLHFGSRPVLVVSSADGAREIMKTHDVVLSNRPKLSMAHKLLYQARDISTAPYGEYWRQVRSICVLHLLSPKRVLSFRSVREEETSLMIDLIKRQSCELSLAVNLSEIFSSYTNDVICRVVFGRKYKGTQDGVRFKELLGELMRLLGSFCVGDYITWLSWVNFVNGTDKAVEKVAKGFDSFLDSVVEEHMEGFNYNISEGEDRQNFVDILLEIQENTKMAGFAVSEVNIKAIILDMFAAGTDTTYTVLEWAMTELLRNPIILKKLQTEVSQAANGKSDITEDDLDKMPYLKAIMKETLRLYPPIPLLVPRELTQHIKINGFDIAAGTMVMTNAWAIGRDPTLWDQPNQFQPERFMDSDVDFKAGSDHFQLIPFGAGRRGCPGILFAMVSNELVLAKLIHSFDWTLLPGVDDLDMTECVGLAIHRKAWSRRYGPVMQLRLGSVPVLVISSATAAREIMKTHDIAFSNRPKSCALEKLLYNYRDIASAPYGEYWRQIKSVSVLHLLNNKRVQSYRAVREEETKLMVEKIRKSCGTGVNLSELFVRLTNDVVCRVALGRKYGEESGGKRFKELLGEFTELLGGFYVRDYFPKLGWLSRVSGLDGRMDKVAKEFDEFLEGVLHDHMNTNKNVDDEQKDFVDILLWIQRENSLGFSIDRTSIKALILDTFAAGTDTTYTVLEWAMTELIRHPNAMKKLQNEIRTTILNKKITNIAMPEEYINSVTEDDLEKMPYLKAVFKETLRLHPPIPLIVPRLTIQDMKISGYDVASGTQVFINAWAIGRDPTLWEEEPDKFEPERFLLKNAAIDYKGHDFELIPFGAGRRGCPGIVFAMAVNELALASVVYKFDWALLSSGEEDLDYYHMTETTGNQIESMPAISRVLDTCECIELLGSTSSSTHSFHVNGFNILELLLVFYNEQWKNSTTLFLEQSAFAAIEYKIVDGQICFNEMGEESKLFQLGLYPHRTLQAWSRRYGPVMQLRLGSVPVLVISSATAAREIMKTHDLAFSNRPKSCALEKLLYNYRDISSAPYGEYWRQMKSVSVLHLLNNKRVQSYRAVREEETKLMVEKIRKSCGTGVNLSELFVRLTNDVVCRVALGRKYGEESGGKRFKELLGKLTELLGGFYIRDYFPKLGWLSRVSGLDGRMEKVAKEFDEFLEGVLRDHMNTNKNVDDEEKDFVDILLWIQRENLLGFSIDRTSIKALILDTFAGGTDTTYTVLEWAMTELIRHPNAMKKLQNEIRTTILNKKITNTAMPEEYINNVTEDDLEKMPYLKAVFKETLRLHPPIPLIVPRLTIQDMKISGYDVASGTQVFINAWAIGRDPTLWEEEPDKFEPERFLLKNAAIDYKGHDFELIPFGAGRRGCPGIVFAMAVNELALASVVYKFDWALLSSGEEDLDYYHMTETTVLIYRLCFYITTPKLKFPPSPPRLPIVGNLHQLGLYSHRKLQAWSRRYGPVMLLRLGSSPVLVVSSASAAREILKTHDAAFSNRVKSIAFGKLLYNYKDVASAPYGEYWRQIKSICVLHLLSNKRVQSYRAVREEETKLMVEKIRKSCGAVVNLSELFVRLTNDVVCRVALGRKYDEESGGKRFKELLKELGELLGCFNIGDYIPKLSWLSRVSGYDGRMEKVAKEFDEFLESVLHDHMNTNNRVTTGENSEEYQKDFVDILLMIQRENLLGFPIDKTSIKAIILDMFAAGTDTTYTVLEWAMSELIRHPISMKKLQKEIRTTILNKKIKSNSTITEDNVTEDDLHKMPYLKAVLKETLRLHPPVPLLVPRLSTQDVKISGYDVVSGTQVFINAWAIGRDPDTWEDDPNQFKPERFLFKNAAVDYKGHDFELIPFGAGRRGCPGILFAITVDELVLASVVHKFDWTFLTPEEGLDDHMAETTGLTAHRKFSLMAVPTEYHDHQ</sequence>
<evidence type="ECO:0000313" key="6">
    <source>
        <dbReference type="EMBL" id="KAF4370630.1"/>
    </source>
</evidence>
<comment type="cofactor">
    <cofactor evidence="4">
        <name>heme</name>
        <dbReference type="ChEBI" id="CHEBI:30413"/>
    </cofactor>
</comment>
<reference evidence="6 7" key="1">
    <citation type="journal article" date="2020" name="bioRxiv">
        <title>Sequence and annotation of 42 cannabis genomes reveals extensive copy number variation in cannabinoid synthesis and pathogen resistance genes.</title>
        <authorList>
            <person name="Mckernan K.J."/>
            <person name="Helbert Y."/>
            <person name="Kane L.T."/>
            <person name="Ebling H."/>
            <person name="Zhang L."/>
            <person name="Liu B."/>
            <person name="Eaton Z."/>
            <person name="Mclaughlin S."/>
            <person name="Kingan S."/>
            <person name="Baybayan P."/>
            <person name="Concepcion G."/>
            <person name="Jordan M."/>
            <person name="Riva A."/>
            <person name="Barbazuk W."/>
            <person name="Harkins T."/>
        </authorList>
    </citation>
    <scope>NUCLEOTIDE SEQUENCE [LARGE SCALE GENOMIC DNA]</scope>
    <source>
        <strain evidence="7">cv. Jamaican Lion 4</strain>
        <tissue evidence="6">Leaf</tissue>
    </source>
</reference>
<keyword evidence="5" id="KW-0812">Transmembrane</keyword>
<dbReference type="GO" id="GO:0005506">
    <property type="term" value="F:iron ion binding"/>
    <property type="evidence" value="ECO:0007669"/>
    <property type="project" value="InterPro"/>
</dbReference>
<keyword evidence="3 4" id="KW-0408">Iron</keyword>
<keyword evidence="4" id="KW-0349">Heme</keyword>
<proteinExistence type="inferred from homology"/>
<evidence type="ECO:0000256" key="2">
    <source>
        <dbReference type="ARBA" id="ARBA00022723"/>
    </source>
</evidence>
<evidence type="ECO:0000256" key="4">
    <source>
        <dbReference type="PIRSR" id="PIRSR602401-1"/>
    </source>
</evidence>
<dbReference type="EMBL" id="JAATIQ010000203">
    <property type="protein sequence ID" value="KAF4370630.1"/>
    <property type="molecule type" value="Genomic_DNA"/>
</dbReference>
<dbReference type="PRINTS" id="PR00385">
    <property type="entry name" value="P450"/>
</dbReference>
<dbReference type="PANTHER" id="PTHR47955:SF15">
    <property type="entry name" value="CYTOCHROME P450 71A2-LIKE"/>
    <property type="match status" value="1"/>
</dbReference>
<evidence type="ECO:0000256" key="3">
    <source>
        <dbReference type="ARBA" id="ARBA00023004"/>
    </source>
</evidence>
<comment type="similarity">
    <text evidence="1">Belongs to the cytochrome P450 family.</text>
</comment>